<reference evidence="2" key="1">
    <citation type="submission" date="2019-11" db="EMBL/GenBank/DDBJ databases">
        <authorList>
            <person name="Feng L."/>
        </authorList>
    </citation>
    <scope>NUCLEOTIDE SEQUENCE</scope>
    <source>
        <strain evidence="2">SrubneriLFYP117</strain>
    </source>
</reference>
<protein>
    <recommendedName>
        <fullName evidence="3">FtsX-like permease family protein</fullName>
    </recommendedName>
</protein>
<accession>A0A6N3E390</accession>
<proteinExistence type="predicted"/>
<dbReference type="EMBL" id="CACRUL010000020">
    <property type="protein sequence ID" value="VYU35102.1"/>
    <property type="molecule type" value="Genomic_DNA"/>
</dbReference>
<keyword evidence="1" id="KW-0812">Transmembrane</keyword>
<name>A0A6N3E390_STROR</name>
<feature type="transmembrane region" description="Helical" evidence="1">
    <location>
        <begin position="100"/>
        <end position="130"/>
    </location>
</feature>
<evidence type="ECO:0000256" key="1">
    <source>
        <dbReference type="SAM" id="Phobius"/>
    </source>
</evidence>
<feature type="transmembrane region" description="Helical" evidence="1">
    <location>
        <begin position="327"/>
        <end position="349"/>
    </location>
</feature>
<feature type="transmembrane region" description="Helical" evidence="1">
    <location>
        <begin position="379"/>
        <end position="399"/>
    </location>
</feature>
<dbReference type="RefSeq" id="WP_156677138.1">
    <property type="nucleotide sequence ID" value="NZ_CACRUL010000020.1"/>
</dbReference>
<evidence type="ECO:0000313" key="2">
    <source>
        <dbReference type="EMBL" id="VYU35102.1"/>
    </source>
</evidence>
<evidence type="ECO:0008006" key="3">
    <source>
        <dbReference type="Google" id="ProtNLM"/>
    </source>
</evidence>
<dbReference type="AlphaFoldDB" id="A0A6N3E390"/>
<sequence length="448" mass="51220">MFKLIYYQFKYSKKQWLGMFPLFFASSLLVGMCLSVAFSTIKYQQVFRDVGSPTLLFVGPVLFGGFTLLFLVSGLIRLFLNLAKEDYRQWSINGGSRVQLSLLISGQLTIFAFLVSIIGSFCSIFCARFYYSYAQYLGGEKLLPTIPVDFSMSAFLLTILIICLLAFIGSFLYLYKILGNTVLLGDRFDSKNYFFIKLIKVLGFALSLVFWLKLIIPFFTVSVSKPNEKLLFRLDDSILLILVMHLFLLAFISPHIQTFLTKILLGWRSSYDFVMAKWIILKDREYLKSLTVSISIIAILISELMIYSDVAYSNLAKKTASVEINAVLLFFVVGPLIVVIANLISITVLSSVKEKEEKSQWERIGISHKQAVTIRSVQALTYAVIMLTCTVFFNIIFFVLMHKEALLLGIKQMNYGTIIYYPIAISIVMYLFIFITKIWFDIRNKTNL</sequence>
<feature type="transmembrane region" description="Helical" evidence="1">
    <location>
        <begin position="286"/>
        <end position="307"/>
    </location>
</feature>
<gene>
    <name evidence="2" type="ORF">SRLFYP117_01714</name>
</gene>
<keyword evidence="1" id="KW-1133">Transmembrane helix</keyword>
<organism evidence="2">
    <name type="scientific">Streptococcus oralis</name>
    <dbReference type="NCBI Taxonomy" id="1303"/>
    <lineage>
        <taxon>Bacteria</taxon>
        <taxon>Bacillati</taxon>
        <taxon>Bacillota</taxon>
        <taxon>Bacilli</taxon>
        <taxon>Lactobacillales</taxon>
        <taxon>Streptococcaceae</taxon>
        <taxon>Streptococcus</taxon>
    </lineage>
</organism>
<feature type="transmembrane region" description="Helical" evidence="1">
    <location>
        <begin position="150"/>
        <end position="174"/>
    </location>
</feature>
<feature type="transmembrane region" description="Helical" evidence="1">
    <location>
        <begin position="239"/>
        <end position="265"/>
    </location>
</feature>
<feature type="transmembrane region" description="Helical" evidence="1">
    <location>
        <begin position="194"/>
        <end position="219"/>
    </location>
</feature>
<feature type="transmembrane region" description="Helical" evidence="1">
    <location>
        <begin position="419"/>
        <end position="440"/>
    </location>
</feature>
<keyword evidence="1" id="KW-0472">Membrane</keyword>
<feature type="transmembrane region" description="Helical" evidence="1">
    <location>
        <begin position="20"/>
        <end position="41"/>
    </location>
</feature>
<feature type="transmembrane region" description="Helical" evidence="1">
    <location>
        <begin position="61"/>
        <end position="80"/>
    </location>
</feature>